<dbReference type="SUPFAM" id="SSF56024">
    <property type="entry name" value="Phospholipase D/nuclease"/>
    <property type="match status" value="2"/>
</dbReference>
<feature type="active site" evidence="13">
    <location>
        <position position="406"/>
    </location>
</feature>
<keyword evidence="2 13" id="KW-1003">Cell membrane</keyword>
<dbReference type="STRING" id="415015.SAMN05660462_00965"/>
<comment type="caution">
    <text evidence="13">Lacks conserved residue(s) required for the propagation of feature annotation.</text>
</comment>
<evidence type="ECO:0000256" key="4">
    <source>
        <dbReference type="ARBA" id="ARBA00022679"/>
    </source>
</evidence>
<dbReference type="Proteomes" id="UP000198625">
    <property type="component" value="Unassembled WGS sequence"/>
</dbReference>
<evidence type="ECO:0000256" key="14">
    <source>
        <dbReference type="NCBIfam" id="TIGR04265"/>
    </source>
</evidence>
<keyword evidence="7 13" id="KW-1133">Transmembrane helix</keyword>
<evidence type="ECO:0000313" key="16">
    <source>
        <dbReference type="EMBL" id="SDY81479.1"/>
    </source>
</evidence>
<evidence type="ECO:0000256" key="12">
    <source>
        <dbReference type="ARBA" id="ARBA00057569"/>
    </source>
</evidence>
<keyword evidence="10 13" id="KW-0594">Phospholipid biosynthesis</keyword>
<keyword evidence="11 13" id="KW-1208">Phospholipid metabolism</keyword>
<evidence type="ECO:0000256" key="5">
    <source>
        <dbReference type="ARBA" id="ARBA00022692"/>
    </source>
</evidence>
<dbReference type="GO" id="GO:0032049">
    <property type="term" value="P:cardiolipin biosynthetic process"/>
    <property type="evidence" value="ECO:0007669"/>
    <property type="project" value="UniProtKB-UniRule"/>
</dbReference>
<feature type="transmembrane region" description="Helical" evidence="13">
    <location>
        <begin position="35"/>
        <end position="54"/>
    </location>
</feature>
<dbReference type="Pfam" id="PF13091">
    <property type="entry name" value="PLDc_2"/>
    <property type="match status" value="2"/>
</dbReference>
<keyword evidence="17" id="KW-1185">Reference proteome</keyword>
<keyword evidence="3 13" id="KW-0444">Lipid biosynthesis</keyword>
<proteinExistence type="inferred from homology"/>
<dbReference type="EMBL" id="FNQE01000008">
    <property type="protein sequence ID" value="SDY81479.1"/>
    <property type="molecule type" value="Genomic_DNA"/>
</dbReference>
<evidence type="ECO:0000313" key="17">
    <source>
        <dbReference type="Proteomes" id="UP000198625"/>
    </source>
</evidence>
<dbReference type="NCBIfam" id="TIGR04265">
    <property type="entry name" value="bac_cardiolipin"/>
    <property type="match status" value="1"/>
</dbReference>
<dbReference type="SMART" id="SM00155">
    <property type="entry name" value="PLDc"/>
    <property type="match status" value="2"/>
</dbReference>
<dbReference type="PROSITE" id="PS50035">
    <property type="entry name" value="PLD"/>
    <property type="match status" value="2"/>
</dbReference>
<feature type="active site" evidence="13">
    <location>
        <position position="224"/>
    </location>
</feature>
<keyword evidence="8 13" id="KW-0443">Lipid metabolism</keyword>
<evidence type="ECO:0000256" key="3">
    <source>
        <dbReference type="ARBA" id="ARBA00022516"/>
    </source>
</evidence>
<evidence type="ECO:0000256" key="2">
    <source>
        <dbReference type="ARBA" id="ARBA00022475"/>
    </source>
</evidence>
<dbReference type="CDD" id="cd09110">
    <property type="entry name" value="PLDc_CLS_1"/>
    <property type="match status" value="1"/>
</dbReference>
<feature type="domain" description="PLD phosphodiesterase" evidence="15">
    <location>
        <begin position="394"/>
        <end position="421"/>
    </location>
</feature>
<dbReference type="InterPro" id="IPR027379">
    <property type="entry name" value="CLS_N"/>
</dbReference>
<reference evidence="16 17" key="1">
    <citation type="submission" date="2016-10" db="EMBL/GenBank/DDBJ databases">
        <authorList>
            <person name="de Groot N.N."/>
        </authorList>
    </citation>
    <scope>NUCLEOTIDE SEQUENCE [LARGE SCALE GENOMIC DNA]</scope>
    <source>
        <strain evidence="16 17">DSM 21650</strain>
    </source>
</reference>
<dbReference type="AlphaFoldDB" id="A0A1H3MZR4"/>
<dbReference type="FunFam" id="3.30.870.10:FF:000014">
    <property type="entry name" value="Cardiolipin synthase"/>
    <property type="match status" value="1"/>
</dbReference>
<comment type="catalytic activity">
    <reaction evidence="13">
        <text>2 a 1,2-diacyl-sn-glycero-3-phospho-(1'-sn-glycerol) = a cardiolipin + glycerol</text>
        <dbReference type="Rhea" id="RHEA:31451"/>
        <dbReference type="ChEBI" id="CHEBI:17754"/>
        <dbReference type="ChEBI" id="CHEBI:62237"/>
        <dbReference type="ChEBI" id="CHEBI:64716"/>
    </reaction>
</comment>
<dbReference type="Pfam" id="PF13396">
    <property type="entry name" value="PLDc_N"/>
    <property type="match status" value="1"/>
</dbReference>
<name>A0A1H3MZR4_9FIRM</name>
<evidence type="ECO:0000256" key="11">
    <source>
        <dbReference type="ARBA" id="ARBA00023264"/>
    </source>
</evidence>
<dbReference type="GO" id="GO:0008808">
    <property type="term" value="F:cardiolipin synthase activity"/>
    <property type="evidence" value="ECO:0007669"/>
    <property type="project" value="UniProtKB-UniRule"/>
</dbReference>
<evidence type="ECO:0000256" key="9">
    <source>
        <dbReference type="ARBA" id="ARBA00023136"/>
    </source>
</evidence>
<evidence type="ECO:0000259" key="15">
    <source>
        <dbReference type="PROSITE" id="PS50035"/>
    </source>
</evidence>
<comment type="subcellular location">
    <subcellularLocation>
        <location evidence="1 13">Cell membrane</location>
        <topology evidence="1 13">Multi-pass membrane protein</topology>
    </subcellularLocation>
</comment>
<keyword evidence="5 13" id="KW-0812">Transmembrane</keyword>
<sequence length="481" mass="55472">MNWFVTMLSILLILNVALAFILIFLERKDPSATWAWLMVLLLVPYLGFVLYLVLGQNLSRQKIFDTKTVEDQLIGKVLLEQLSYMENNEIIFNDEEMVNYQDMIRMQLITDNSIFTQDNQVEIFTDGIEKFEALLDAINKAEDHIHMLYYIIKNDSLSKKIIEALAKKASEGVEVRLLYDALGGRTLTKRFFRDLTKAGGKVASFFPSRIPLINLRVNYRNHRKLAIIDGKIGFIGGFNIGNEYIGLNKKMGYWRDTHLRIKGSAVHMMQTRFFLDWHHAAKKKANYDIKYYPQIKTKGKTGIQIVSSGPDSEKEQIKHGYLKMINSARESIYIQTPYFVPDQSILEALRIALLSGVDVRLMIPNRPDHPFVYWATYSYIGELIDAGVKAYTYENGFLHAKTMVVDGKISSVGTANIDVRSFKLNFEVNAFIYDTETSVKLKEIFEEDLKFCHEITKEKYLNRSIIIKFKESISRLLSPVL</sequence>
<feature type="active site" evidence="13">
    <location>
        <position position="229"/>
    </location>
</feature>
<evidence type="ECO:0000256" key="1">
    <source>
        <dbReference type="ARBA" id="ARBA00004651"/>
    </source>
</evidence>
<comment type="similarity">
    <text evidence="13">Belongs to the phospholipase D family. Cardiolipin synthase subfamily.</text>
</comment>
<feature type="active site" evidence="13">
    <location>
        <position position="222"/>
    </location>
</feature>
<dbReference type="PANTHER" id="PTHR21248:SF22">
    <property type="entry name" value="PHOSPHOLIPASE D"/>
    <property type="match status" value="1"/>
</dbReference>
<gene>
    <name evidence="16" type="ORF">SAMN05660462_00965</name>
</gene>
<feature type="domain" description="PLD phosphodiesterase" evidence="15">
    <location>
        <begin position="217"/>
        <end position="244"/>
    </location>
</feature>
<dbReference type="FunFam" id="3.30.870.10:FF:000021">
    <property type="entry name" value="Cardiolipin synthase"/>
    <property type="match status" value="1"/>
</dbReference>
<evidence type="ECO:0000256" key="10">
    <source>
        <dbReference type="ARBA" id="ARBA00023209"/>
    </source>
</evidence>
<protein>
    <recommendedName>
        <fullName evidence="13 14">Cardiolipin synthase</fullName>
        <shortName evidence="13">CL synthase</shortName>
        <ecNumber evidence="13 14">2.7.8.-</ecNumber>
    </recommendedName>
</protein>
<evidence type="ECO:0000256" key="8">
    <source>
        <dbReference type="ARBA" id="ARBA00023098"/>
    </source>
</evidence>
<evidence type="ECO:0000256" key="7">
    <source>
        <dbReference type="ARBA" id="ARBA00022989"/>
    </source>
</evidence>
<organism evidence="16 17">
    <name type="scientific">Proteiniborus ethanoligenes</name>
    <dbReference type="NCBI Taxonomy" id="415015"/>
    <lineage>
        <taxon>Bacteria</taxon>
        <taxon>Bacillati</taxon>
        <taxon>Bacillota</taxon>
        <taxon>Clostridia</taxon>
        <taxon>Eubacteriales</taxon>
        <taxon>Proteiniborus</taxon>
    </lineage>
</organism>
<dbReference type="InterPro" id="IPR001736">
    <property type="entry name" value="PLipase_D/transphosphatidylase"/>
</dbReference>
<keyword evidence="4 13" id="KW-0808">Transferase</keyword>
<evidence type="ECO:0000256" key="13">
    <source>
        <dbReference type="HAMAP-Rule" id="MF_01916"/>
    </source>
</evidence>
<dbReference type="InterPro" id="IPR030874">
    <property type="entry name" value="Cardiolipin_synth_Firmi"/>
</dbReference>
<dbReference type="OrthoDB" id="9762009at2"/>
<evidence type="ECO:0000256" key="6">
    <source>
        <dbReference type="ARBA" id="ARBA00022737"/>
    </source>
</evidence>
<keyword evidence="9 13" id="KW-0472">Membrane</keyword>
<dbReference type="RefSeq" id="WP_091727962.1">
    <property type="nucleotide sequence ID" value="NZ_FNQE01000008.1"/>
</dbReference>
<dbReference type="GO" id="GO:0005886">
    <property type="term" value="C:plasma membrane"/>
    <property type="evidence" value="ECO:0007669"/>
    <property type="project" value="UniProtKB-SubCell"/>
</dbReference>
<dbReference type="InterPro" id="IPR025202">
    <property type="entry name" value="PLD-like_dom"/>
</dbReference>
<dbReference type="EC" id="2.7.8.-" evidence="13 14"/>
<dbReference type="HAMAP" id="MF_01916">
    <property type="entry name" value="Cardiolipin_synth_Cls"/>
    <property type="match status" value="1"/>
</dbReference>
<dbReference type="CDD" id="cd09112">
    <property type="entry name" value="PLDc_CLS_2"/>
    <property type="match status" value="1"/>
</dbReference>
<comment type="function">
    <text evidence="12 13">Catalyzes the reversible phosphatidyl group transfer from one phosphatidylglycerol molecule to another to form cardiolipin (CL) (diphosphatidylglycerol) and glycerol.</text>
</comment>
<dbReference type="PANTHER" id="PTHR21248">
    <property type="entry name" value="CARDIOLIPIN SYNTHASE"/>
    <property type="match status" value="1"/>
</dbReference>
<accession>A0A1H3MZR4</accession>
<dbReference type="Gene3D" id="3.30.870.10">
    <property type="entry name" value="Endonuclease Chain A"/>
    <property type="match status" value="2"/>
</dbReference>
<feature type="active site" evidence="13">
    <location>
        <position position="399"/>
    </location>
</feature>
<keyword evidence="6" id="KW-0677">Repeat</keyword>
<feature type="active site" evidence="13">
    <location>
        <position position="401"/>
    </location>
</feature>
<dbReference type="InterPro" id="IPR022924">
    <property type="entry name" value="Cardiolipin_synthase"/>
</dbReference>